<dbReference type="SUPFAM" id="SSF55804">
    <property type="entry name" value="Phoshotransferase/anion transport protein"/>
    <property type="match status" value="1"/>
</dbReference>
<dbReference type="PROSITE" id="PS51104">
    <property type="entry name" value="PTS_EIIC_TYPE_2"/>
    <property type="match status" value="1"/>
</dbReference>
<dbReference type="PANTHER" id="PTHR30505">
    <property type="entry name" value="FRUCTOSE-LIKE PERMEASE"/>
    <property type="match status" value="1"/>
</dbReference>
<keyword evidence="7 12" id="KW-0808">Transferase</keyword>
<dbReference type="GO" id="GO:0090563">
    <property type="term" value="F:protein-phosphocysteine-sugar phosphotransferase activity"/>
    <property type="evidence" value="ECO:0007669"/>
    <property type="project" value="TreeGrafter"/>
</dbReference>
<protein>
    <submittedName>
        <fullName evidence="12">PTS system, fructose-specific IIABC component</fullName>
        <ecNumber evidence="12">2.7.1.-</ecNumber>
    </submittedName>
</protein>
<dbReference type="Gene3D" id="3.40.50.2300">
    <property type="match status" value="1"/>
</dbReference>
<evidence type="ECO:0000256" key="3">
    <source>
        <dbReference type="ARBA" id="ARBA00022448"/>
    </source>
</evidence>
<dbReference type="RefSeq" id="WP_016819657.1">
    <property type="nucleotide sequence ID" value="NZ_CP009909.1"/>
</dbReference>
<dbReference type="GO" id="GO:0005737">
    <property type="term" value="C:cytoplasm"/>
    <property type="evidence" value="ECO:0007669"/>
    <property type="project" value="UniProtKB-SubCell"/>
</dbReference>
<dbReference type="PROSITE" id="PS51094">
    <property type="entry name" value="PTS_EIIA_TYPE_2"/>
    <property type="match status" value="1"/>
</dbReference>
<dbReference type="InterPro" id="IPR036095">
    <property type="entry name" value="PTS_EIIB-like_sf"/>
</dbReference>
<dbReference type="Pfam" id="PF00359">
    <property type="entry name" value="PTS_EIIA_2"/>
    <property type="match status" value="1"/>
</dbReference>
<dbReference type="EC" id="2.7.1.-" evidence="12"/>
<dbReference type="GO" id="GO:0005886">
    <property type="term" value="C:plasma membrane"/>
    <property type="evidence" value="ECO:0007669"/>
    <property type="project" value="UniProtKB-SubCell"/>
</dbReference>
<dbReference type="GO" id="GO:0009401">
    <property type="term" value="P:phosphoenolpyruvate-dependent sugar phosphotransferase system"/>
    <property type="evidence" value="ECO:0007669"/>
    <property type="project" value="UniProtKB-KW"/>
</dbReference>
<dbReference type="InterPro" id="IPR013014">
    <property type="entry name" value="PTS_EIIC_2"/>
</dbReference>
<dbReference type="NCBIfam" id="TIGR00848">
    <property type="entry name" value="fruA"/>
    <property type="match status" value="1"/>
</dbReference>
<dbReference type="InterPro" id="IPR002178">
    <property type="entry name" value="PTS_EIIA_type-2_dom"/>
</dbReference>
<accession>A0A0F0GEX2</accession>
<evidence type="ECO:0000256" key="6">
    <source>
        <dbReference type="ARBA" id="ARBA00022597"/>
    </source>
</evidence>
<evidence type="ECO:0000256" key="7">
    <source>
        <dbReference type="ARBA" id="ARBA00022679"/>
    </source>
</evidence>
<dbReference type="Gene3D" id="3.40.930.10">
    <property type="entry name" value="Mannitol-specific EII, Chain A"/>
    <property type="match status" value="1"/>
</dbReference>
<evidence type="ECO:0000256" key="9">
    <source>
        <dbReference type="ARBA" id="ARBA00022692"/>
    </source>
</evidence>
<dbReference type="PROSITE" id="PS51099">
    <property type="entry name" value="PTS_EIIB_TYPE_2"/>
    <property type="match status" value="1"/>
</dbReference>
<keyword evidence="3" id="KW-0813">Transport</keyword>
<dbReference type="AlphaFoldDB" id="A0A0F0GEX2"/>
<dbReference type="InterPro" id="IPR004715">
    <property type="entry name" value="PTS_IIA_fruc"/>
</dbReference>
<sequence length="642" mass="67886">MRITDLMIKETMIMDLQATTKDGAIEELITSLEASGRINDRALFKEMIYKREAESSTGIGGGIAMPHAKTKAVNEATVVFAKSSKGVEFESLDGEPAKVFFMIAAPEGAANTHLRTLAALSRLLIDTDFIDKLMNTQTPDEVTELFDTKQAEEEAAKKAKEAKKEAAKAQQTPDVIVGNPDSDEFVVAVTACPTGIAHTFMAEDALIKKAKEMGVNIRVETNGSEGAQNVLTADEIRRAKGVIVAADKKVEMARFDGKPVLQRPVSDGIRKSEELIRKALNGEAPIYRSEGKGNAEESKAEKTSVGSKIYKDLMNGISHMLPFVVGGGILLAISFLIEQVAGEDNVLFQLLQTIGGGTGAFHFLIPILAGFIAMSIGDRPALMPGMVGGLMAVNSNAGFLGGLAAGFMAGYVVIFLRKAFAGLPKALDGLKPILLYPVFGLLISGAIMFYLFDPIFGGINTWLVNVLNNLGTGNAVILGLILGGMMSIDMGGPFNKAAYAFSIGVFTSSGNTNGAMMAAVMAGGMVPPLAIALASTFFKNKFTEQERKSGLTNYVLGLSFITEGAIPFAAADPLRVLTSCIVGSAIAGGLTQFWQINLPAPHGGIFVAALANHALLFLLAVAIGSVISALILGLWKKPVETK</sequence>
<evidence type="ECO:0000256" key="10">
    <source>
        <dbReference type="ARBA" id="ARBA00022989"/>
    </source>
</evidence>
<dbReference type="NCBIfam" id="TIGR00829">
    <property type="entry name" value="FRU"/>
    <property type="match status" value="1"/>
</dbReference>
<evidence type="ECO:0000313" key="13">
    <source>
        <dbReference type="Proteomes" id="UP000254400"/>
    </source>
</evidence>
<evidence type="ECO:0000256" key="11">
    <source>
        <dbReference type="ARBA" id="ARBA00023136"/>
    </source>
</evidence>
<dbReference type="InterPro" id="IPR003353">
    <property type="entry name" value="PTS_IIB_fruc"/>
</dbReference>
<dbReference type="GeneID" id="93350640"/>
<dbReference type="SUPFAM" id="SSF52794">
    <property type="entry name" value="PTS system IIB component-like"/>
    <property type="match status" value="1"/>
</dbReference>
<dbReference type="GO" id="GO:0022877">
    <property type="term" value="F:protein-N(PI)-phosphohistidine-fructose phosphotransferase system transporter activity"/>
    <property type="evidence" value="ECO:0007669"/>
    <property type="project" value="InterPro"/>
</dbReference>
<dbReference type="NCBIfam" id="TIGR01427">
    <property type="entry name" value="PTS_IIC_fructo"/>
    <property type="match status" value="1"/>
</dbReference>
<comment type="subcellular location">
    <subcellularLocation>
        <location evidence="1">Cell inner membrane</location>
        <topology evidence="1">Multi-pass membrane protein</topology>
    </subcellularLocation>
    <subcellularLocation>
        <location evidence="2">Cytoplasm</location>
    </subcellularLocation>
</comment>
<reference evidence="12 13" key="1">
    <citation type="submission" date="2018-06" db="EMBL/GenBank/DDBJ databases">
        <authorList>
            <consortium name="Pathogen Informatics"/>
            <person name="Doyle S."/>
        </authorList>
    </citation>
    <scope>NUCLEOTIDE SEQUENCE [LARGE SCALE GENOMIC DNA]</scope>
    <source>
        <strain evidence="12 13">NCTC10343</strain>
    </source>
</reference>
<keyword evidence="6" id="KW-0762">Sugar transport</keyword>
<keyword evidence="9" id="KW-0812">Transmembrane</keyword>
<evidence type="ECO:0000256" key="8">
    <source>
        <dbReference type="ARBA" id="ARBA00022683"/>
    </source>
</evidence>
<dbReference type="Proteomes" id="UP000254400">
    <property type="component" value="Unassembled WGS sequence"/>
</dbReference>
<dbReference type="PROSITE" id="PS00372">
    <property type="entry name" value="PTS_EIIA_TYPE_2_HIS"/>
    <property type="match status" value="1"/>
</dbReference>
<dbReference type="GO" id="GO:0005351">
    <property type="term" value="F:carbohydrate:proton symporter activity"/>
    <property type="evidence" value="ECO:0007669"/>
    <property type="project" value="InterPro"/>
</dbReference>
<dbReference type="InterPro" id="IPR016152">
    <property type="entry name" value="PTrfase/Anion_transptr"/>
</dbReference>
<evidence type="ECO:0000256" key="4">
    <source>
        <dbReference type="ARBA" id="ARBA00022475"/>
    </source>
</evidence>
<dbReference type="FunFam" id="3.40.50.2300:FF:000014">
    <property type="entry name" value="PTS system fructose-like transporter subunit IIB"/>
    <property type="match status" value="1"/>
</dbReference>
<proteinExistence type="predicted"/>
<dbReference type="EMBL" id="UGSC01000001">
    <property type="protein sequence ID" value="SUA68751.1"/>
    <property type="molecule type" value="Genomic_DNA"/>
</dbReference>
<name>A0A0F0GEX2_PAEPO</name>
<keyword evidence="11" id="KW-0472">Membrane</keyword>
<keyword evidence="8" id="KW-0598">Phosphotransferase system</keyword>
<evidence type="ECO:0000256" key="2">
    <source>
        <dbReference type="ARBA" id="ARBA00004496"/>
    </source>
</evidence>
<dbReference type="InterPro" id="IPR006327">
    <property type="entry name" value="PTS_IIC_fruc"/>
</dbReference>
<dbReference type="PANTHER" id="PTHR30505:SF28">
    <property type="entry name" value="PTS SYSTEM 2-O-ALPHA-MANNOSYL-D-GLYCERATE-SPECIFIC EIIABC COMPONENT"/>
    <property type="match status" value="1"/>
</dbReference>
<dbReference type="FunFam" id="3.40.930.10:FF:000009">
    <property type="entry name" value="PTS system, fructose specific IIABC component"/>
    <property type="match status" value="1"/>
</dbReference>
<keyword evidence="10" id="KW-1133">Transmembrane helix</keyword>
<dbReference type="InterPro" id="IPR003501">
    <property type="entry name" value="PTS_EIIB_2/3"/>
</dbReference>
<dbReference type="CDD" id="cd00211">
    <property type="entry name" value="PTS_IIA_fru"/>
    <property type="match status" value="1"/>
</dbReference>
<dbReference type="InterPro" id="IPR013011">
    <property type="entry name" value="PTS_EIIB_2"/>
</dbReference>
<evidence type="ECO:0000313" key="12">
    <source>
        <dbReference type="EMBL" id="SUA68751.1"/>
    </source>
</evidence>
<keyword evidence="4" id="KW-1003">Cell membrane</keyword>
<organism evidence="12 13">
    <name type="scientific">Paenibacillus polymyxa</name>
    <name type="common">Bacillus polymyxa</name>
    <dbReference type="NCBI Taxonomy" id="1406"/>
    <lineage>
        <taxon>Bacteria</taxon>
        <taxon>Bacillati</taxon>
        <taxon>Bacillota</taxon>
        <taxon>Bacilli</taxon>
        <taxon>Bacillales</taxon>
        <taxon>Paenibacillaceae</taxon>
        <taxon>Paenibacillus</taxon>
    </lineage>
</organism>
<dbReference type="Pfam" id="PF02378">
    <property type="entry name" value="PTS_EIIC"/>
    <property type="match status" value="1"/>
</dbReference>
<evidence type="ECO:0000256" key="5">
    <source>
        <dbReference type="ARBA" id="ARBA00022553"/>
    </source>
</evidence>
<dbReference type="InterPro" id="IPR050864">
    <property type="entry name" value="Bacterial_PTS_Sugar_Transport"/>
</dbReference>
<dbReference type="CDD" id="cd05569">
    <property type="entry name" value="PTS_IIB_fructose"/>
    <property type="match status" value="1"/>
</dbReference>
<dbReference type="Pfam" id="PF02302">
    <property type="entry name" value="PTS_IIB"/>
    <property type="match status" value="1"/>
</dbReference>
<evidence type="ECO:0000256" key="1">
    <source>
        <dbReference type="ARBA" id="ARBA00004429"/>
    </source>
</evidence>
<gene>
    <name evidence="12" type="primary">fruA</name>
    <name evidence="12" type="ORF">NCTC10343_01858</name>
</gene>
<keyword evidence="5" id="KW-0597">Phosphoprotein</keyword>
<dbReference type="InterPro" id="IPR003352">
    <property type="entry name" value="PTS_EIIC"/>
</dbReference>